<evidence type="ECO:0000256" key="1">
    <source>
        <dbReference type="ARBA" id="ARBA00023125"/>
    </source>
</evidence>
<name>A0A480AW66_9BURK</name>
<keyword evidence="5" id="KW-1185">Reference proteome</keyword>
<evidence type="ECO:0000256" key="2">
    <source>
        <dbReference type="SAM" id="MobiDB-lite"/>
    </source>
</evidence>
<dbReference type="PANTHER" id="PTHR46797:SF1">
    <property type="entry name" value="METHYLPHOSPHONATE SYNTHASE"/>
    <property type="match status" value="1"/>
</dbReference>
<dbReference type="InterPro" id="IPR001387">
    <property type="entry name" value="Cro/C1-type_HTH"/>
</dbReference>
<dbReference type="Gene3D" id="1.10.260.40">
    <property type="entry name" value="lambda repressor-like DNA-binding domains"/>
    <property type="match status" value="1"/>
</dbReference>
<evidence type="ECO:0000313" key="5">
    <source>
        <dbReference type="Proteomes" id="UP000301751"/>
    </source>
</evidence>
<sequence length="98" mass="10375">MATSPQHAFGNRIRELRAAAGMTQEDLAERCGLFRTYMSRIETGKANPTLTMIHALAGSLGVPIPALFGEAAAAPARRARSATPASAKARPSRGRVSR</sequence>
<dbReference type="SUPFAM" id="SSF47413">
    <property type="entry name" value="lambda repressor-like DNA-binding domains"/>
    <property type="match status" value="1"/>
</dbReference>
<dbReference type="PROSITE" id="PS50943">
    <property type="entry name" value="HTH_CROC1"/>
    <property type="match status" value="1"/>
</dbReference>
<feature type="domain" description="HTH cro/C1-type" evidence="3">
    <location>
        <begin position="13"/>
        <end position="67"/>
    </location>
</feature>
<keyword evidence="1" id="KW-0238">DNA-binding</keyword>
<dbReference type="AlphaFoldDB" id="A0A480AW66"/>
<protein>
    <recommendedName>
        <fullName evidence="3">HTH cro/C1-type domain-containing protein</fullName>
    </recommendedName>
</protein>
<dbReference type="Pfam" id="PF13560">
    <property type="entry name" value="HTH_31"/>
    <property type="match status" value="1"/>
</dbReference>
<feature type="region of interest" description="Disordered" evidence="2">
    <location>
        <begin position="73"/>
        <end position="98"/>
    </location>
</feature>
<organism evidence="4 5">
    <name type="scientific">Pseudaquabacterium pictum</name>
    <dbReference type="NCBI Taxonomy" id="2315236"/>
    <lineage>
        <taxon>Bacteria</taxon>
        <taxon>Pseudomonadati</taxon>
        <taxon>Pseudomonadota</taxon>
        <taxon>Betaproteobacteria</taxon>
        <taxon>Burkholderiales</taxon>
        <taxon>Sphaerotilaceae</taxon>
        <taxon>Pseudaquabacterium</taxon>
    </lineage>
</organism>
<comment type="caution">
    <text evidence="4">The sequence shown here is derived from an EMBL/GenBank/DDBJ whole genome shotgun (WGS) entry which is preliminary data.</text>
</comment>
<evidence type="ECO:0000259" key="3">
    <source>
        <dbReference type="PROSITE" id="PS50943"/>
    </source>
</evidence>
<proteinExistence type="predicted"/>
<dbReference type="InterPro" id="IPR050807">
    <property type="entry name" value="TransReg_Diox_bact_type"/>
</dbReference>
<dbReference type="PANTHER" id="PTHR46797">
    <property type="entry name" value="HTH-TYPE TRANSCRIPTIONAL REGULATOR"/>
    <property type="match status" value="1"/>
</dbReference>
<reference evidence="5" key="1">
    <citation type="submission" date="2019-03" db="EMBL/GenBank/DDBJ databases">
        <title>Aquabacterium pictum sp.nov., the first bacteriochlorophyll a-containing freshwater bacterium in the genus Aquabacterium of the class Betaproteobacteria.</title>
        <authorList>
            <person name="Hirose S."/>
            <person name="Tank M."/>
            <person name="Hara E."/>
            <person name="Tamaki H."/>
            <person name="Takaichi S."/>
            <person name="Haruta S."/>
            <person name="Hanada S."/>
        </authorList>
    </citation>
    <scope>NUCLEOTIDE SEQUENCE [LARGE SCALE GENOMIC DNA]</scope>
    <source>
        <strain evidence="5">W35</strain>
    </source>
</reference>
<gene>
    <name evidence="4" type="ORF">AQPW35_47220</name>
</gene>
<dbReference type="GO" id="GO:0003677">
    <property type="term" value="F:DNA binding"/>
    <property type="evidence" value="ECO:0007669"/>
    <property type="project" value="UniProtKB-KW"/>
</dbReference>
<dbReference type="GO" id="GO:0003700">
    <property type="term" value="F:DNA-binding transcription factor activity"/>
    <property type="evidence" value="ECO:0007669"/>
    <property type="project" value="TreeGrafter"/>
</dbReference>
<accession>A0A480AW66</accession>
<dbReference type="Proteomes" id="UP000301751">
    <property type="component" value="Unassembled WGS sequence"/>
</dbReference>
<dbReference type="InterPro" id="IPR010982">
    <property type="entry name" value="Lambda_DNA-bd_dom_sf"/>
</dbReference>
<dbReference type="GO" id="GO:0005829">
    <property type="term" value="C:cytosol"/>
    <property type="evidence" value="ECO:0007669"/>
    <property type="project" value="TreeGrafter"/>
</dbReference>
<dbReference type="EMBL" id="BJCL01000018">
    <property type="protein sequence ID" value="GCL65641.1"/>
    <property type="molecule type" value="Genomic_DNA"/>
</dbReference>
<evidence type="ECO:0000313" key="4">
    <source>
        <dbReference type="EMBL" id="GCL65641.1"/>
    </source>
</evidence>
<dbReference type="CDD" id="cd00093">
    <property type="entry name" value="HTH_XRE"/>
    <property type="match status" value="1"/>
</dbReference>
<dbReference type="SMART" id="SM00530">
    <property type="entry name" value="HTH_XRE"/>
    <property type="match status" value="1"/>
</dbReference>
<feature type="compositionally biased region" description="Low complexity" evidence="2">
    <location>
        <begin position="73"/>
        <end position="89"/>
    </location>
</feature>
<dbReference type="RefSeq" id="WP_174246144.1">
    <property type="nucleotide sequence ID" value="NZ_BJCL01000018.1"/>
</dbReference>